<gene>
    <name evidence="3" type="ORF">THAPSDRAFT_20970</name>
</gene>
<dbReference type="PaxDb" id="35128-Thaps20970"/>
<dbReference type="STRING" id="35128.B8BRS3"/>
<reference evidence="3 4" key="1">
    <citation type="journal article" date="2004" name="Science">
        <title>The genome of the diatom Thalassiosira pseudonana: ecology, evolution, and metabolism.</title>
        <authorList>
            <person name="Armbrust E.V."/>
            <person name="Berges J.A."/>
            <person name="Bowler C."/>
            <person name="Green B.R."/>
            <person name="Martinez D."/>
            <person name="Putnam N.H."/>
            <person name="Zhou S."/>
            <person name="Allen A.E."/>
            <person name="Apt K.E."/>
            <person name="Bechner M."/>
            <person name="Brzezinski M.A."/>
            <person name="Chaal B.K."/>
            <person name="Chiovitti A."/>
            <person name="Davis A.K."/>
            <person name="Demarest M.S."/>
            <person name="Detter J.C."/>
            <person name="Glavina T."/>
            <person name="Goodstein D."/>
            <person name="Hadi M.Z."/>
            <person name="Hellsten U."/>
            <person name="Hildebrand M."/>
            <person name="Jenkins B.D."/>
            <person name="Jurka J."/>
            <person name="Kapitonov V.V."/>
            <person name="Kroger N."/>
            <person name="Lau W.W."/>
            <person name="Lane T.W."/>
            <person name="Larimer F.W."/>
            <person name="Lippmeier J.C."/>
            <person name="Lucas S."/>
            <person name="Medina M."/>
            <person name="Montsant A."/>
            <person name="Obornik M."/>
            <person name="Parker M.S."/>
            <person name="Palenik B."/>
            <person name="Pazour G.J."/>
            <person name="Richardson P.M."/>
            <person name="Rynearson T.A."/>
            <person name="Saito M.A."/>
            <person name="Schwartz D.C."/>
            <person name="Thamatrakoln K."/>
            <person name="Valentin K."/>
            <person name="Vardi A."/>
            <person name="Wilkerson F.P."/>
            <person name="Rokhsar D.S."/>
        </authorList>
    </citation>
    <scope>NUCLEOTIDE SEQUENCE [LARGE SCALE GENOMIC DNA]</scope>
    <source>
        <strain evidence="3 4">CCMP1335</strain>
    </source>
</reference>
<evidence type="ECO:0000313" key="3">
    <source>
        <dbReference type="EMBL" id="EED96593.1"/>
    </source>
</evidence>
<dbReference type="KEGG" id="tps:THAPSDRAFT_20970"/>
<organism evidence="3 4">
    <name type="scientific">Thalassiosira pseudonana</name>
    <name type="common">Marine diatom</name>
    <name type="synonym">Cyclotella nana</name>
    <dbReference type="NCBI Taxonomy" id="35128"/>
    <lineage>
        <taxon>Eukaryota</taxon>
        <taxon>Sar</taxon>
        <taxon>Stramenopiles</taxon>
        <taxon>Ochrophyta</taxon>
        <taxon>Bacillariophyta</taxon>
        <taxon>Coscinodiscophyceae</taxon>
        <taxon>Thalassiosirophycidae</taxon>
        <taxon>Thalassiosirales</taxon>
        <taxon>Thalassiosiraceae</taxon>
        <taxon>Thalassiosira</taxon>
    </lineage>
</organism>
<dbReference type="InterPro" id="IPR027417">
    <property type="entry name" value="P-loop_NTPase"/>
</dbReference>
<evidence type="ECO:0000259" key="2">
    <source>
        <dbReference type="SMART" id="SM00382"/>
    </source>
</evidence>
<dbReference type="Gene3D" id="3.40.50.300">
    <property type="entry name" value="P-loop containing nucleotide triphosphate hydrolases"/>
    <property type="match status" value="1"/>
</dbReference>
<evidence type="ECO:0000313" key="4">
    <source>
        <dbReference type="Proteomes" id="UP000001449"/>
    </source>
</evidence>
<dbReference type="eggNOG" id="KOG0743">
    <property type="taxonomic scope" value="Eukaryota"/>
</dbReference>
<dbReference type="Proteomes" id="UP000001449">
    <property type="component" value="Chromosome 1"/>
</dbReference>
<dbReference type="Pfam" id="PF00004">
    <property type="entry name" value="AAA"/>
    <property type="match status" value="1"/>
</dbReference>
<dbReference type="AlphaFoldDB" id="B8BRS3"/>
<dbReference type="CDD" id="cd19481">
    <property type="entry name" value="RecA-like_protease"/>
    <property type="match status" value="1"/>
</dbReference>
<evidence type="ECO:0000256" key="1">
    <source>
        <dbReference type="SAM" id="MobiDB-lite"/>
    </source>
</evidence>
<keyword evidence="4" id="KW-1185">Reference proteome</keyword>
<dbReference type="RefSeq" id="XP_002286952.1">
    <property type="nucleotide sequence ID" value="XM_002286916.1"/>
</dbReference>
<dbReference type="InterPro" id="IPR003959">
    <property type="entry name" value="ATPase_AAA_core"/>
</dbReference>
<dbReference type="GO" id="GO:0016887">
    <property type="term" value="F:ATP hydrolysis activity"/>
    <property type="evidence" value="ECO:0007669"/>
    <property type="project" value="InterPro"/>
</dbReference>
<protein>
    <recommendedName>
        <fullName evidence="2">AAA+ ATPase domain-containing protein</fullName>
    </recommendedName>
</protein>
<dbReference type="GO" id="GO:0005524">
    <property type="term" value="F:ATP binding"/>
    <property type="evidence" value="ECO:0007669"/>
    <property type="project" value="InterPro"/>
</dbReference>
<feature type="region of interest" description="Disordered" evidence="1">
    <location>
        <begin position="200"/>
        <end position="220"/>
    </location>
</feature>
<dbReference type="SMART" id="SM00382">
    <property type="entry name" value="AAA"/>
    <property type="match status" value="1"/>
</dbReference>
<accession>B8BRS3</accession>
<sequence>MSTGTGTYHPYEDMDPDDPNYIHGMHYDQVHELINSLPSGWIRLDPSDLEPGQPPYLHEPTGKTSFRSPNFDKVMDLANASHEEGKRKHVGSNEGYAKKVKKLRLMLQAGAPLGAVEQKAKLEGIDISVVLSPKSGGDGAEQASVTDDEGELSSIAIPVTLEKKYKRMFKAGVPLDRIQQLAGVETSASPEKVASLLRDCKGKEKEETESNAESVGSENNDAVADSRMIKFVRMQKAGIPVVAIQNSARLQGYDLDEVNVALGIKVESAITKKDEESENVKASTKEIGIAVAEQYKTDPAYFTPLSGKGQVAFRLTHNESTSPLTELVRKMSQTVEKTVRFDGVTGTAGQMIVSEATLYNALGALKGVQFALDEYNSTIGMKGDGFGIELAHSKRHGFAEMARSIGMVNDNESATIEGLDELIVHIEHVNKHELERGYSLLKDGFYDFDSLHCLYPPGSFVIAKHAGGGGIDCFAQVIWSHYNQGKTIMGKPMKYFQMCVRYIVPIGGGKSTFAEVVEGMESFEGRRSLANSGGAGMGLKFVPPSEDELCKLMKRYSLRGERYNSIASSNEGKEGNVYSYLQYDKGCFFQKRSGAFTAGKASAALASSGRIVVDMDSASEQGHSISVGRDDLIQGIQLKLKEYKLHLRSIEQAKSGSNGNTVSSGDMVLFTQVPKEYLALVWPSMVGFSLTAKSWGDVMLDGLNEIAFDPDVFDRLVLSESRKRMIKALVKHTNAEGGFQDIVKGKGEGTVFLLYGVPGTGKTLTAEAISELLHRPLYSVSMGTLGTTADELERRIGEILQLSAKWNALILLDEADSFLEARSSNSSLERNSMVSVMLRLVEYHQGILFLTSNRIDSLDSAFQTRITLALKYEALDVDGRKQVWSNLLETSGFGSKLDSFDVKALAVHTLNGREVKNSLRLAMALAADNDGDLTQELLMEAATVVNGYKESMTADWNKGESAKSRRRTWSWWWSRRGHS</sequence>
<dbReference type="GeneID" id="7449031"/>
<feature type="domain" description="AAA+ ATPase" evidence="2">
    <location>
        <begin position="748"/>
        <end position="876"/>
    </location>
</feature>
<name>B8BRS3_THAPS</name>
<feature type="compositionally biased region" description="Polar residues" evidence="1">
    <location>
        <begin position="211"/>
        <end position="220"/>
    </location>
</feature>
<dbReference type="OMA" id="WHRYTEG"/>
<reference evidence="3 4" key="2">
    <citation type="journal article" date="2008" name="Nature">
        <title>The Phaeodactylum genome reveals the evolutionary history of diatom genomes.</title>
        <authorList>
            <person name="Bowler C."/>
            <person name="Allen A.E."/>
            <person name="Badger J.H."/>
            <person name="Grimwood J."/>
            <person name="Jabbari K."/>
            <person name="Kuo A."/>
            <person name="Maheswari U."/>
            <person name="Martens C."/>
            <person name="Maumus F."/>
            <person name="Otillar R.P."/>
            <person name="Rayko E."/>
            <person name="Salamov A."/>
            <person name="Vandepoele K."/>
            <person name="Beszteri B."/>
            <person name="Gruber A."/>
            <person name="Heijde M."/>
            <person name="Katinka M."/>
            <person name="Mock T."/>
            <person name="Valentin K."/>
            <person name="Verret F."/>
            <person name="Berges J.A."/>
            <person name="Brownlee C."/>
            <person name="Cadoret J.P."/>
            <person name="Chiovitti A."/>
            <person name="Choi C.J."/>
            <person name="Coesel S."/>
            <person name="De Martino A."/>
            <person name="Detter J.C."/>
            <person name="Durkin C."/>
            <person name="Falciatore A."/>
            <person name="Fournet J."/>
            <person name="Haruta M."/>
            <person name="Huysman M.J."/>
            <person name="Jenkins B.D."/>
            <person name="Jiroutova K."/>
            <person name="Jorgensen R.E."/>
            <person name="Joubert Y."/>
            <person name="Kaplan A."/>
            <person name="Kroger N."/>
            <person name="Kroth P.G."/>
            <person name="La Roche J."/>
            <person name="Lindquist E."/>
            <person name="Lommer M."/>
            <person name="Martin-Jezequel V."/>
            <person name="Lopez P.J."/>
            <person name="Lucas S."/>
            <person name="Mangogna M."/>
            <person name="McGinnis K."/>
            <person name="Medlin L.K."/>
            <person name="Montsant A."/>
            <person name="Oudot-Le Secq M.P."/>
            <person name="Napoli C."/>
            <person name="Obornik M."/>
            <person name="Parker M.S."/>
            <person name="Petit J.L."/>
            <person name="Porcel B.M."/>
            <person name="Poulsen N."/>
            <person name="Robison M."/>
            <person name="Rychlewski L."/>
            <person name="Rynearson T.A."/>
            <person name="Schmutz J."/>
            <person name="Shapiro H."/>
            <person name="Siaut M."/>
            <person name="Stanley M."/>
            <person name="Sussman M.R."/>
            <person name="Taylor A.R."/>
            <person name="Vardi A."/>
            <person name="von Dassow P."/>
            <person name="Vyverman W."/>
            <person name="Willis A."/>
            <person name="Wyrwicz L.S."/>
            <person name="Rokhsar D.S."/>
            <person name="Weissenbach J."/>
            <person name="Armbrust E.V."/>
            <person name="Green B.R."/>
            <person name="Van de Peer Y."/>
            <person name="Grigoriev I.V."/>
        </authorList>
    </citation>
    <scope>NUCLEOTIDE SEQUENCE [LARGE SCALE GENOMIC DNA]</scope>
    <source>
        <strain evidence="3 4">CCMP1335</strain>
    </source>
</reference>
<dbReference type="InterPro" id="IPR003593">
    <property type="entry name" value="AAA+_ATPase"/>
</dbReference>
<dbReference type="InParanoid" id="B8BRS3"/>
<dbReference type="PANTHER" id="PTHR46411">
    <property type="entry name" value="FAMILY ATPASE, PUTATIVE-RELATED"/>
    <property type="match status" value="1"/>
</dbReference>
<dbReference type="HOGENOM" id="CLU_303962_0_0_1"/>
<dbReference type="EMBL" id="CM000638">
    <property type="protein sequence ID" value="EED96593.1"/>
    <property type="molecule type" value="Genomic_DNA"/>
</dbReference>
<dbReference type="PANTHER" id="PTHR46411:SF3">
    <property type="entry name" value="AAA+ ATPASE DOMAIN-CONTAINING PROTEIN"/>
    <property type="match status" value="1"/>
</dbReference>
<proteinExistence type="predicted"/>
<dbReference type="SUPFAM" id="SSF52540">
    <property type="entry name" value="P-loop containing nucleoside triphosphate hydrolases"/>
    <property type="match status" value="1"/>
</dbReference>